<feature type="region of interest" description="Disordered" evidence="1">
    <location>
        <begin position="331"/>
        <end position="355"/>
    </location>
</feature>
<accession>A0AA88KLF8</accession>
<sequence>MQSQQGLQPSGIPINIKAKYKDSIRRFQGINLTLDQLFQILSINFHASITRENSLIKYKDDEGDLITTTNEDEWKEALRHFSSPVLYLEIAEKKQPSSKPSLPQQSTQARPLVQHQQQQPQQPLGLPLGLQQQQPPRSSTPTQQVVRPTSPQKQTPTQQTNVLPQQPLPVQAQPQQPIQQQVAQQPPQNVEQSWNFAAVNTSVDASHWSSKFIRDISFPDGSDVPMNQPVTKTWLIRNTGQNQWPENVCLLCKDENPSYEIRYSHVPRALPGQDVEASVTFVPKKPGLTKGYFRLASGKEQFGHLCWFELNVLPQQQVPPQVQQQPLFPTLPQQQVPPQQQQQPLPPQSSNDLSIEGIHDVSDDEDDMEESTFDQSRMQALYEKYSLQLDNLKQFAILKDNNKDELVEILEANNGDWIKAMQEYVMRSSQI</sequence>
<dbReference type="CDD" id="cd14947">
    <property type="entry name" value="NBR1_like"/>
    <property type="match status" value="1"/>
</dbReference>
<keyword evidence="4" id="KW-1185">Reference proteome</keyword>
<dbReference type="InterPro" id="IPR000270">
    <property type="entry name" value="PB1_dom"/>
</dbReference>
<evidence type="ECO:0000256" key="1">
    <source>
        <dbReference type="SAM" id="MobiDB-lite"/>
    </source>
</evidence>
<dbReference type="GeneID" id="68095398"/>
<proteinExistence type="predicted"/>
<feature type="compositionally biased region" description="Low complexity" evidence="1">
    <location>
        <begin position="97"/>
        <end position="161"/>
    </location>
</feature>
<dbReference type="PANTHER" id="PTHR20930">
    <property type="entry name" value="OVARIAN CARCINOMA ANTIGEN CA125-RELATED"/>
    <property type="match status" value="1"/>
</dbReference>
<dbReference type="SUPFAM" id="SSF54277">
    <property type="entry name" value="CAD &amp; PB1 domains"/>
    <property type="match status" value="1"/>
</dbReference>
<dbReference type="Gene3D" id="3.10.20.90">
    <property type="entry name" value="Phosphatidylinositol 3-kinase Catalytic Subunit, Chain A, domain 1"/>
    <property type="match status" value="1"/>
</dbReference>
<dbReference type="AlphaFoldDB" id="A0AA88KLF8"/>
<dbReference type="PROSITE" id="PS51745">
    <property type="entry name" value="PB1"/>
    <property type="match status" value="1"/>
</dbReference>
<dbReference type="RefSeq" id="XP_044549787.1">
    <property type="nucleotide sequence ID" value="XM_044692416.1"/>
</dbReference>
<dbReference type="InterPro" id="IPR032350">
    <property type="entry name" value="Nbr1_FW"/>
</dbReference>
<organism evidence="3 4">
    <name type="scientific">Naegleria lovaniensis</name>
    <name type="common">Amoeba</name>
    <dbReference type="NCBI Taxonomy" id="51637"/>
    <lineage>
        <taxon>Eukaryota</taxon>
        <taxon>Discoba</taxon>
        <taxon>Heterolobosea</taxon>
        <taxon>Tetramitia</taxon>
        <taxon>Eutetramitia</taxon>
        <taxon>Vahlkampfiidae</taxon>
        <taxon>Naegleria</taxon>
    </lineage>
</organism>
<dbReference type="Pfam" id="PF00564">
    <property type="entry name" value="PB1"/>
    <property type="match status" value="1"/>
</dbReference>
<dbReference type="InterPro" id="IPR053793">
    <property type="entry name" value="PB1-like"/>
</dbReference>
<reference evidence="3 4" key="1">
    <citation type="journal article" date="2018" name="BMC Genomics">
        <title>The genome of Naegleria lovaniensis, the basis for a comparative approach to unravel pathogenicity factors of the human pathogenic amoeba N. fowleri.</title>
        <authorList>
            <person name="Liechti N."/>
            <person name="Schurch N."/>
            <person name="Bruggmann R."/>
            <person name="Wittwer M."/>
        </authorList>
    </citation>
    <scope>NUCLEOTIDE SEQUENCE [LARGE SCALE GENOMIC DNA]</scope>
    <source>
        <strain evidence="3 4">ATCC 30569</strain>
    </source>
</reference>
<dbReference type="Pfam" id="PF16158">
    <property type="entry name" value="N_BRCA1_IG"/>
    <property type="match status" value="1"/>
</dbReference>
<protein>
    <recommendedName>
        <fullName evidence="2">PB1 domain-containing protein</fullName>
    </recommendedName>
</protein>
<feature type="domain" description="PB1" evidence="2">
    <location>
        <begin position="13"/>
        <end position="93"/>
    </location>
</feature>
<evidence type="ECO:0000259" key="2">
    <source>
        <dbReference type="PROSITE" id="PS51745"/>
    </source>
</evidence>
<gene>
    <name evidence="3" type="ORF">C9374_002943</name>
</gene>
<name>A0AA88KLF8_NAELO</name>
<comment type="caution">
    <text evidence="3">The sequence shown here is derived from an EMBL/GenBank/DDBJ whole genome shotgun (WGS) entry which is preliminary data.</text>
</comment>
<evidence type="ECO:0000313" key="3">
    <source>
        <dbReference type="EMBL" id="KAG2385794.1"/>
    </source>
</evidence>
<dbReference type="SMART" id="SM00666">
    <property type="entry name" value="PB1"/>
    <property type="match status" value="1"/>
</dbReference>
<dbReference type="CDD" id="cd05992">
    <property type="entry name" value="PB1"/>
    <property type="match status" value="1"/>
</dbReference>
<dbReference type="InterPro" id="IPR013783">
    <property type="entry name" value="Ig-like_fold"/>
</dbReference>
<dbReference type="EMBL" id="PYSW02000017">
    <property type="protein sequence ID" value="KAG2385794.1"/>
    <property type="molecule type" value="Genomic_DNA"/>
</dbReference>
<dbReference type="Proteomes" id="UP000816034">
    <property type="component" value="Unassembled WGS sequence"/>
</dbReference>
<feature type="compositionally biased region" description="Low complexity" evidence="1">
    <location>
        <begin position="331"/>
        <end position="343"/>
    </location>
</feature>
<dbReference type="Gene3D" id="2.60.40.10">
    <property type="entry name" value="Immunoglobulins"/>
    <property type="match status" value="1"/>
</dbReference>
<dbReference type="PANTHER" id="PTHR20930:SF0">
    <property type="entry name" value="PROTEIN ILRUN"/>
    <property type="match status" value="1"/>
</dbReference>
<evidence type="ECO:0000313" key="4">
    <source>
        <dbReference type="Proteomes" id="UP000816034"/>
    </source>
</evidence>
<feature type="region of interest" description="Disordered" evidence="1">
    <location>
        <begin position="93"/>
        <end position="161"/>
    </location>
</feature>